<dbReference type="Proteomes" id="UP000256690">
    <property type="component" value="Unassembled WGS sequence"/>
</dbReference>
<sequence>MSDTDSSSFTEISGTDIVELEIGERYFTTTHDTLVKESTFFATLLADPDNERENGKYFVDADADLFKLILRFLRRGTYPLCYDQLRGHDHATYHALLQESRFYGIAKLTEWLEQKRYFDAVRVVHTALCDRFSAQCRVDELPSDIDVQYVVRPVAKSACACPRGILEHRGRGDCGRKCWRKAFDDGNAHGATGFDVVEVRKRVYLNAAFCGSNA</sequence>
<dbReference type="InterPro" id="IPR000210">
    <property type="entry name" value="BTB/POZ_dom"/>
</dbReference>
<reference evidence="2 3" key="1">
    <citation type="journal article" date="2018" name="IMA Fungus">
        <title>IMA Genome-F 9: Draft genome sequence of Annulohypoxylon stygium, Aspergillus mulundensis, Berkeleyomyces basicola (syn. Thielaviopsis basicola), Ceratocystis smalleyi, two Cercospora beticola strains, Coleophoma cylindrospora, Fusarium fracticaudum, Phialophora cf. hyalina, and Morchella septimelata.</title>
        <authorList>
            <person name="Wingfield B.D."/>
            <person name="Bills G.F."/>
            <person name="Dong Y."/>
            <person name="Huang W."/>
            <person name="Nel W.J."/>
            <person name="Swalarsk-Parry B.S."/>
            <person name="Vaghefi N."/>
            <person name="Wilken P.M."/>
            <person name="An Z."/>
            <person name="de Beer Z.W."/>
            <person name="De Vos L."/>
            <person name="Chen L."/>
            <person name="Duong T.A."/>
            <person name="Gao Y."/>
            <person name="Hammerbacher A."/>
            <person name="Kikkert J.R."/>
            <person name="Li Y."/>
            <person name="Li H."/>
            <person name="Li K."/>
            <person name="Li Q."/>
            <person name="Liu X."/>
            <person name="Ma X."/>
            <person name="Naidoo K."/>
            <person name="Pethybridge S.J."/>
            <person name="Sun J."/>
            <person name="Steenkamp E.T."/>
            <person name="van der Nest M.A."/>
            <person name="van Wyk S."/>
            <person name="Wingfield M.J."/>
            <person name="Xiong C."/>
            <person name="Yue Q."/>
            <person name="Zhang X."/>
        </authorList>
    </citation>
    <scope>NUCLEOTIDE SEQUENCE [LARGE SCALE GENOMIC DNA]</scope>
    <source>
        <strain evidence="2 3">DSM 5745</strain>
    </source>
</reference>
<dbReference type="SUPFAM" id="SSF54695">
    <property type="entry name" value="POZ domain"/>
    <property type="match status" value="1"/>
</dbReference>
<dbReference type="STRING" id="1810919.A0A3D8T5J6"/>
<feature type="domain" description="BTB" evidence="1">
    <location>
        <begin position="16"/>
        <end position="82"/>
    </location>
</feature>
<protein>
    <recommendedName>
        <fullName evidence="1">BTB domain-containing protein</fullName>
    </recommendedName>
</protein>
<evidence type="ECO:0000313" key="2">
    <source>
        <dbReference type="EMBL" id="RDW93823.1"/>
    </source>
</evidence>
<keyword evidence="3" id="KW-1185">Reference proteome</keyword>
<name>A0A3D8T5J6_9EURO</name>
<dbReference type="RefSeq" id="XP_026609006.1">
    <property type="nucleotide sequence ID" value="XM_026743161.1"/>
</dbReference>
<organism evidence="2 3">
    <name type="scientific">Aspergillus mulundensis</name>
    <dbReference type="NCBI Taxonomy" id="1810919"/>
    <lineage>
        <taxon>Eukaryota</taxon>
        <taxon>Fungi</taxon>
        <taxon>Dikarya</taxon>
        <taxon>Ascomycota</taxon>
        <taxon>Pezizomycotina</taxon>
        <taxon>Eurotiomycetes</taxon>
        <taxon>Eurotiomycetidae</taxon>
        <taxon>Eurotiales</taxon>
        <taxon>Aspergillaceae</taxon>
        <taxon>Aspergillus</taxon>
        <taxon>Aspergillus subgen. Nidulantes</taxon>
    </lineage>
</organism>
<dbReference type="GO" id="GO:0051260">
    <property type="term" value="P:protein homooligomerization"/>
    <property type="evidence" value="ECO:0007669"/>
    <property type="project" value="InterPro"/>
</dbReference>
<dbReference type="PANTHER" id="PTHR11145:SF8">
    <property type="entry name" value="RE57120P"/>
    <property type="match status" value="1"/>
</dbReference>
<dbReference type="GeneID" id="38111515"/>
<dbReference type="OrthoDB" id="2414723at2759"/>
<gene>
    <name evidence="2" type="ORF">DSM5745_01145</name>
</gene>
<dbReference type="PROSITE" id="PS50097">
    <property type="entry name" value="BTB"/>
    <property type="match status" value="1"/>
</dbReference>
<dbReference type="EMBL" id="PVWQ01000001">
    <property type="protein sequence ID" value="RDW93823.1"/>
    <property type="molecule type" value="Genomic_DNA"/>
</dbReference>
<dbReference type="InterPro" id="IPR045068">
    <property type="entry name" value="BACURD1-3"/>
</dbReference>
<evidence type="ECO:0000259" key="1">
    <source>
        <dbReference type="PROSITE" id="PS50097"/>
    </source>
</evidence>
<evidence type="ECO:0000313" key="3">
    <source>
        <dbReference type="Proteomes" id="UP000256690"/>
    </source>
</evidence>
<comment type="caution">
    <text evidence="2">The sequence shown here is derived from an EMBL/GenBank/DDBJ whole genome shotgun (WGS) entry which is preliminary data.</text>
</comment>
<dbReference type="AlphaFoldDB" id="A0A3D8T5J6"/>
<dbReference type="Pfam" id="PF02214">
    <property type="entry name" value="BTB_2"/>
    <property type="match status" value="1"/>
</dbReference>
<dbReference type="Gene3D" id="3.30.710.10">
    <property type="entry name" value="Potassium Channel Kv1.1, Chain A"/>
    <property type="match status" value="1"/>
</dbReference>
<dbReference type="InterPro" id="IPR011333">
    <property type="entry name" value="SKP1/BTB/POZ_sf"/>
</dbReference>
<accession>A0A3D8T5J6</accession>
<dbReference type="PANTHER" id="PTHR11145">
    <property type="entry name" value="BTB/POZ DOMAIN-CONTAINING ADAPTER FOR CUL3-MEDIATED RHOA DEGRADATION PROTEIN FAMILY MEMBER"/>
    <property type="match status" value="1"/>
</dbReference>
<dbReference type="InterPro" id="IPR003131">
    <property type="entry name" value="T1-type_BTB"/>
</dbReference>
<proteinExistence type="predicted"/>